<keyword evidence="3" id="KW-0677">Repeat</keyword>
<evidence type="ECO:0000256" key="5">
    <source>
        <dbReference type="ARBA" id="ARBA00023125"/>
    </source>
</evidence>
<dbReference type="AlphaFoldDB" id="A0A0G1IY45"/>
<keyword evidence="2 7" id="KW-0963">Cytoplasm</keyword>
<dbReference type="Pfam" id="PF02381">
    <property type="entry name" value="MraZ"/>
    <property type="match status" value="2"/>
</dbReference>
<dbReference type="CDD" id="cd16321">
    <property type="entry name" value="MraZ_C"/>
    <property type="match status" value="1"/>
</dbReference>
<dbReference type="Gene3D" id="3.40.1550.20">
    <property type="entry name" value="Transcriptional regulator MraZ domain"/>
    <property type="match status" value="1"/>
</dbReference>
<dbReference type="PATRIC" id="fig|1618646.3.peg.359"/>
<dbReference type="InterPro" id="IPR007159">
    <property type="entry name" value="SpoVT-AbrB_dom"/>
</dbReference>
<evidence type="ECO:0000256" key="1">
    <source>
        <dbReference type="ARBA" id="ARBA00013860"/>
    </source>
</evidence>
<keyword evidence="6 7" id="KW-0804">Transcription</keyword>
<dbReference type="GO" id="GO:0003700">
    <property type="term" value="F:DNA-binding transcription factor activity"/>
    <property type="evidence" value="ECO:0007669"/>
    <property type="project" value="UniProtKB-UniRule"/>
</dbReference>
<comment type="similarity">
    <text evidence="7">Belongs to the MraZ family.</text>
</comment>
<dbReference type="InterPro" id="IPR037914">
    <property type="entry name" value="SpoVT-AbrB_sf"/>
</dbReference>
<dbReference type="InterPro" id="IPR035642">
    <property type="entry name" value="MraZ_N"/>
</dbReference>
<dbReference type="EMBL" id="LCIV01000004">
    <property type="protein sequence ID" value="KKT63913.1"/>
    <property type="molecule type" value="Genomic_DNA"/>
</dbReference>
<dbReference type="PANTHER" id="PTHR34701:SF1">
    <property type="entry name" value="TRANSCRIPTIONAL REGULATOR MRAZ"/>
    <property type="match status" value="1"/>
</dbReference>
<evidence type="ECO:0000256" key="7">
    <source>
        <dbReference type="HAMAP-Rule" id="MF_01008"/>
    </source>
</evidence>
<dbReference type="GO" id="GO:0005737">
    <property type="term" value="C:cytoplasm"/>
    <property type="evidence" value="ECO:0007669"/>
    <property type="project" value="UniProtKB-UniRule"/>
</dbReference>
<feature type="domain" description="SpoVT-AbrB" evidence="8">
    <location>
        <begin position="34"/>
        <end position="76"/>
    </location>
</feature>
<dbReference type="Proteomes" id="UP000034652">
    <property type="component" value="Unassembled WGS sequence"/>
</dbReference>
<dbReference type="InterPro" id="IPR003444">
    <property type="entry name" value="MraZ"/>
</dbReference>
<name>A0A0G1IY45_9BACT</name>
<dbReference type="PROSITE" id="PS51740">
    <property type="entry name" value="SPOVT_ABRB"/>
    <property type="match status" value="2"/>
</dbReference>
<proteinExistence type="inferred from homology"/>
<dbReference type="STRING" id="1618646.UW57_C0004G0023"/>
<dbReference type="GO" id="GO:0000976">
    <property type="term" value="F:transcription cis-regulatory region binding"/>
    <property type="evidence" value="ECO:0007669"/>
    <property type="project" value="TreeGrafter"/>
</dbReference>
<dbReference type="GO" id="GO:0009295">
    <property type="term" value="C:nucleoid"/>
    <property type="evidence" value="ECO:0007669"/>
    <property type="project" value="UniProtKB-SubCell"/>
</dbReference>
<evidence type="ECO:0000256" key="3">
    <source>
        <dbReference type="ARBA" id="ARBA00022737"/>
    </source>
</evidence>
<sequence>MRASGLWITMYMKWENVDKPVDSVDNFKYMLIGEYLHTIDQKNRVSVPSKFRKDLGKIVVLTRGLDKCLFLYPLAHWKELAEKLAKLPWGKAEHRSFIRAMIAGATDIEVDSLGRILLPDYLKVYARLSDTAQIVGLYNRVEIWNPELWARYSEVTKDNIEMIAEKLGELGLY</sequence>
<dbReference type="CDD" id="cd16320">
    <property type="entry name" value="MraZ_N"/>
    <property type="match status" value="1"/>
</dbReference>
<keyword evidence="5 7" id="KW-0238">DNA-binding</keyword>
<dbReference type="PANTHER" id="PTHR34701">
    <property type="entry name" value="TRANSCRIPTIONAL REGULATOR MRAZ"/>
    <property type="match status" value="1"/>
</dbReference>
<evidence type="ECO:0000256" key="2">
    <source>
        <dbReference type="ARBA" id="ARBA00022490"/>
    </source>
</evidence>
<dbReference type="GO" id="GO:2000143">
    <property type="term" value="P:negative regulation of DNA-templated transcription initiation"/>
    <property type="evidence" value="ECO:0007669"/>
    <property type="project" value="TreeGrafter"/>
</dbReference>
<evidence type="ECO:0000256" key="6">
    <source>
        <dbReference type="ARBA" id="ARBA00023163"/>
    </source>
</evidence>
<accession>A0A0G1IY45</accession>
<feature type="domain" description="SpoVT-AbrB" evidence="8">
    <location>
        <begin position="105"/>
        <end position="148"/>
    </location>
</feature>
<dbReference type="InterPro" id="IPR038619">
    <property type="entry name" value="MraZ_sf"/>
</dbReference>
<evidence type="ECO:0000313" key="9">
    <source>
        <dbReference type="EMBL" id="KKT63913.1"/>
    </source>
</evidence>
<protein>
    <recommendedName>
        <fullName evidence="1 7">Transcriptional regulator MraZ</fullName>
    </recommendedName>
</protein>
<comment type="subunit">
    <text evidence="7">Forms oligomers.</text>
</comment>
<reference evidence="9 10" key="1">
    <citation type="journal article" date="2015" name="Nature">
        <title>rRNA introns, odd ribosomes, and small enigmatic genomes across a large radiation of phyla.</title>
        <authorList>
            <person name="Brown C.T."/>
            <person name="Hug L.A."/>
            <person name="Thomas B.C."/>
            <person name="Sharon I."/>
            <person name="Castelle C.J."/>
            <person name="Singh A."/>
            <person name="Wilkins M.J."/>
            <person name="Williams K.H."/>
            <person name="Banfield J.F."/>
        </authorList>
    </citation>
    <scope>NUCLEOTIDE SEQUENCE [LARGE SCALE GENOMIC DNA]</scope>
</reference>
<dbReference type="InterPro" id="IPR020603">
    <property type="entry name" value="MraZ_dom"/>
</dbReference>
<keyword evidence="4 7" id="KW-0805">Transcription regulation</keyword>
<dbReference type="NCBIfam" id="TIGR00242">
    <property type="entry name" value="division/cell wall cluster transcriptional repressor MraZ"/>
    <property type="match status" value="1"/>
</dbReference>
<dbReference type="InterPro" id="IPR035644">
    <property type="entry name" value="MraZ_C"/>
</dbReference>
<comment type="caution">
    <text evidence="9">The sequence shown here is derived from an EMBL/GenBank/DDBJ whole genome shotgun (WGS) entry which is preliminary data.</text>
</comment>
<evidence type="ECO:0000313" key="10">
    <source>
        <dbReference type="Proteomes" id="UP000034652"/>
    </source>
</evidence>
<gene>
    <name evidence="7" type="primary">mraZ</name>
    <name evidence="9" type="ORF">UW57_C0004G0023</name>
</gene>
<dbReference type="HAMAP" id="MF_01008">
    <property type="entry name" value="MraZ"/>
    <property type="match status" value="1"/>
</dbReference>
<dbReference type="SUPFAM" id="SSF89447">
    <property type="entry name" value="AbrB/MazE/MraZ-like"/>
    <property type="match status" value="1"/>
</dbReference>
<evidence type="ECO:0000259" key="8">
    <source>
        <dbReference type="PROSITE" id="PS51740"/>
    </source>
</evidence>
<organism evidence="9 10">
    <name type="scientific">Candidatus Giovannonibacteria bacterium GW2011_GWA1_44_29</name>
    <dbReference type="NCBI Taxonomy" id="1618646"/>
    <lineage>
        <taxon>Bacteria</taxon>
        <taxon>Candidatus Giovannoniibacteriota</taxon>
    </lineage>
</organism>
<comment type="subcellular location">
    <subcellularLocation>
        <location evidence="7">Cytoplasm</location>
        <location evidence="7">Nucleoid</location>
    </subcellularLocation>
</comment>
<evidence type="ECO:0000256" key="4">
    <source>
        <dbReference type="ARBA" id="ARBA00023015"/>
    </source>
</evidence>